<reference evidence="1 2" key="1">
    <citation type="submission" date="2014-06" db="EMBL/GenBank/DDBJ databases">
        <authorList>
            <person name="Ngugi D.K."/>
            <person name="Blom J."/>
            <person name="Alam I."/>
            <person name="Rashid M."/>
            <person name="Ba Alawi W."/>
            <person name="Zhang G."/>
            <person name="Hikmawan T."/>
            <person name="Guan Y."/>
            <person name="Antunes A."/>
            <person name="Siam R."/>
            <person name="ElDorry H."/>
            <person name="Bajic V."/>
            <person name="Stingl U."/>
        </authorList>
    </citation>
    <scope>NUCLEOTIDE SEQUENCE [LARGE SCALE GENOMIC DNA]</scope>
    <source>
        <strain evidence="1">SCGC AAA799-N04</strain>
    </source>
</reference>
<evidence type="ECO:0000313" key="2">
    <source>
        <dbReference type="Proteomes" id="UP000028059"/>
    </source>
</evidence>
<dbReference type="AlphaFoldDB" id="A0A081RNM3"/>
<accession>A0A081RNM3</accession>
<dbReference type="Proteomes" id="UP000028059">
    <property type="component" value="Unassembled WGS sequence"/>
</dbReference>
<sequence>MKCPKCNKEWIAEIFWGYPSNMNSLEEQLGKKEIVLGGCIVTNHDPKWECNECHHRWGERDD</sequence>
<dbReference type="EMBL" id="JOKN01000009">
    <property type="protein sequence ID" value="KEQ56796.1"/>
    <property type="molecule type" value="Genomic_DNA"/>
</dbReference>
<gene>
    <name evidence="1" type="ORF">AAA799N04_00711</name>
</gene>
<keyword evidence="2" id="KW-1185">Reference proteome</keyword>
<organism evidence="1 2">
    <name type="scientific">Marine Group I thaumarchaeote SCGC AAA799-N04</name>
    <dbReference type="NCBI Taxonomy" id="1502293"/>
    <lineage>
        <taxon>Archaea</taxon>
        <taxon>Nitrososphaerota</taxon>
        <taxon>Marine Group I</taxon>
    </lineage>
</organism>
<proteinExistence type="predicted"/>
<comment type="caution">
    <text evidence="1">The sequence shown here is derived from an EMBL/GenBank/DDBJ whole genome shotgun (WGS) entry which is preliminary data.</text>
</comment>
<name>A0A081RNM3_9ARCH</name>
<evidence type="ECO:0000313" key="1">
    <source>
        <dbReference type="EMBL" id="KEQ56796.1"/>
    </source>
</evidence>
<evidence type="ECO:0008006" key="3">
    <source>
        <dbReference type="Google" id="ProtNLM"/>
    </source>
</evidence>
<protein>
    <recommendedName>
        <fullName evidence="3">Zn-ribbon protein</fullName>
    </recommendedName>
</protein>